<comment type="similarity">
    <text evidence="2">Belongs to the UPF0053 family.</text>
</comment>
<dbReference type="GO" id="GO:0005886">
    <property type="term" value="C:plasma membrane"/>
    <property type="evidence" value="ECO:0007669"/>
    <property type="project" value="UniProtKB-SubCell"/>
</dbReference>
<dbReference type="OrthoDB" id="110231at2"/>
<dbReference type="Pfam" id="PF03471">
    <property type="entry name" value="CorC_HlyC"/>
    <property type="match status" value="1"/>
</dbReference>
<evidence type="ECO:0000256" key="7">
    <source>
        <dbReference type="ARBA" id="ARBA00023122"/>
    </source>
</evidence>
<evidence type="ECO:0000256" key="11">
    <source>
        <dbReference type="SAM" id="Phobius"/>
    </source>
</evidence>
<feature type="domain" description="CBS" evidence="12">
    <location>
        <begin position="290"/>
        <end position="347"/>
    </location>
</feature>
<dbReference type="InterPro" id="IPR051676">
    <property type="entry name" value="UPF0053_domain"/>
</dbReference>
<gene>
    <name evidence="14" type="ORF">PSU4_03500</name>
</gene>
<dbReference type="SUPFAM" id="SSF56176">
    <property type="entry name" value="FAD-binding/transporter-associated domain-like"/>
    <property type="match status" value="1"/>
</dbReference>
<dbReference type="RefSeq" id="WP_147102034.1">
    <property type="nucleotide sequence ID" value="NZ_BJVJ01000002.1"/>
</dbReference>
<dbReference type="SUPFAM" id="SSF54631">
    <property type="entry name" value="CBS-domain pair"/>
    <property type="match status" value="1"/>
</dbReference>
<evidence type="ECO:0000256" key="5">
    <source>
        <dbReference type="ARBA" id="ARBA00022737"/>
    </source>
</evidence>
<dbReference type="Pfam" id="PF00571">
    <property type="entry name" value="CBS"/>
    <property type="match status" value="1"/>
</dbReference>
<evidence type="ECO:0000256" key="9">
    <source>
        <dbReference type="PROSITE-ProRule" id="PRU00703"/>
    </source>
</evidence>
<dbReference type="CDD" id="cd04590">
    <property type="entry name" value="CBS_pair_CorC_HlyC_assoc"/>
    <property type="match status" value="1"/>
</dbReference>
<dbReference type="PANTHER" id="PTHR43099:SF6">
    <property type="entry name" value="UPF0053 PROTEIN RV1842C"/>
    <property type="match status" value="1"/>
</dbReference>
<evidence type="ECO:0000313" key="14">
    <source>
        <dbReference type="EMBL" id="GEL21396.1"/>
    </source>
</evidence>
<evidence type="ECO:0000256" key="2">
    <source>
        <dbReference type="ARBA" id="ARBA00006337"/>
    </source>
</evidence>
<dbReference type="SMART" id="SM01091">
    <property type="entry name" value="CorC_HlyC"/>
    <property type="match status" value="1"/>
</dbReference>
<name>A0A511D9E5_9PSEU</name>
<evidence type="ECO:0000256" key="3">
    <source>
        <dbReference type="ARBA" id="ARBA00022475"/>
    </source>
</evidence>
<dbReference type="Proteomes" id="UP000321685">
    <property type="component" value="Unassembled WGS sequence"/>
</dbReference>
<keyword evidence="3" id="KW-1003">Cell membrane</keyword>
<comment type="caution">
    <text evidence="14">The sequence shown here is derived from an EMBL/GenBank/DDBJ whole genome shotgun (WGS) entry which is preliminary data.</text>
</comment>
<keyword evidence="6 10" id="KW-1133">Transmembrane helix</keyword>
<protein>
    <submittedName>
        <fullName evidence="14">Membrane protein</fullName>
    </submittedName>
</protein>
<proteinExistence type="inferred from homology"/>
<dbReference type="PROSITE" id="PS51846">
    <property type="entry name" value="CNNM"/>
    <property type="match status" value="1"/>
</dbReference>
<dbReference type="Gene3D" id="3.30.465.10">
    <property type="match status" value="1"/>
</dbReference>
<feature type="domain" description="CNNM transmembrane" evidence="13">
    <location>
        <begin position="2"/>
        <end position="206"/>
    </location>
</feature>
<evidence type="ECO:0000259" key="13">
    <source>
        <dbReference type="PROSITE" id="PS51846"/>
    </source>
</evidence>
<feature type="domain" description="CBS" evidence="12">
    <location>
        <begin position="225"/>
        <end position="287"/>
    </location>
</feature>
<dbReference type="InterPro" id="IPR036318">
    <property type="entry name" value="FAD-bd_PCMH-like_sf"/>
</dbReference>
<keyword evidence="8 10" id="KW-0472">Membrane</keyword>
<dbReference type="InterPro" id="IPR005170">
    <property type="entry name" value="Transptr-assoc_dom"/>
</dbReference>
<keyword evidence="4 10" id="KW-0812">Transmembrane</keyword>
<reference evidence="14 15" key="1">
    <citation type="submission" date="2019-07" db="EMBL/GenBank/DDBJ databases">
        <title>Whole genome shotgun sequence of Pseudonocardia sulfidoxydans NBRC 16205.</title>
        <authorList>
            <person name="Hosoyama A."/>
            <person name="Uohara A."/>
            <person name="Ohji S."/>
            <person name="Ichikawa N."/>
        </authorList>
    </citation>
    <scope>NUCLEOTIDE SEQUENCE [LARGE SCALE GENOMIC DNA]</scope>
    <source>
        <strain evidence="14 15">NBRC 16205</strain>
    </source>
</reference>
<evidence type="ECO:0000256" key="4">
    <source>
        <dbReference type="ARBA" id="ARBA00022692"/>
    </source>
</evidence>
<evidence type="ECO:0000256" key="8">
    <source>
        <dbReference type="ARBA" id="ARBA00023136"/>
    </source>
</evidence>
<dbReference type="InterPro" id="IPR046342">
    <property type="entry name" value="CBS_dom_sf"/>
</dbReference>
<keyword evidence="5" id="KW-0677">Repeat</keyword>
<evidence type="ECO:0000256" key="6">
    <source>
        <dbReference type="ARBA" id="ARBA00022989"/>
    </source>
</evidence>
<feature type="transmembrane region" description="Helical" evidence="11">
    <location>
        <begin position="103"/>
        <end position="123"/>
    </location>
</feature>
<dbReference type="Gene3D" id="3.10.580.10">
    <property type="entry name" value="CBS-domain"/>
    <property type="match status" value="1"/>
</dbReference>
<evidence type="ECO:0000256" key="10">
    <source>
        <dbReference type="PROSITE-ProRule" id="PRU01193"/>
    </source>
</evidence>
<keyword evidence="7 9" id="KW-0129">CBS domain</keyword>
<evidence type="ECO:0000259" key="12">
    <source>
        <dbReference type="PROSITE" id="PS51371"/>
    </source>
</evidence>
<dbReference type="EMBL" id="BJVJ01000002">
    <property type="protein sequence ID" value="GEL21396.1"/>
    <property type="molecule type" value="Genomic_DNA"/>
</dbReference>
<evidence type="ECO:0000256" key="1">
    <source>
        <dbReference type="ARBA" id="ARBA00004651"/>
    </source>
</evidence>
<dbReference type="PROSITE" id="PS51371">
    <property type="entry name" value="CBS"/>
    <property type="match status" value="2"/>
</dbReference>
<dbReference type="PANTHER" id="PTHR43099">
    <property type="entry name" value="UPF0053 PROTEIN YRKA"/>
    <property type="match status" value="1"/>
</dbReference>
<dbReference type="AlphaFoldDB" id="A0A511D9E5"/>
<keyword evidence="15" id="KW-1185">Reference proteome</keyword>
<dbReference type="InterPro" id="IPR016169">
    <property type="entry name" value="FAD-bd_PCMH_sub2"/>
</dbReference>
<dbReference type="InterPro" id="IPR002550">
    <property type="entry name" value="CNNM"/>
</dbReference>
<sequence length="444" mass="47514">MTVLFSVLGLVAVLALTFGTAVAVASEFSLTALERSQVDAHVARAGDRRAAVVRSAHRGLSFQLSGAQLLITVTTLATGYIAEPAIAELIRPGLSATGMSDGWAAGLATALSLVLATALSMVFGELVPKNIAIARPLATARAVVWLQAGFSATFRWLIVGLNRAANGVVRKFGVEPAEELRSARAPHELSSLVRASAAHGTLDEGTATLMDRSLRFTDRVAEDLMTPRVRMTALDADDTVADLVLLSRMSGFSRFPVHDGDPDAVLGLVHVKQAFAVPAPDRPHTPVRELVQVAPTVPESLDGDALLTRLRDSGLQMAVVVDEYGGTAGIVTLEDLVEEIVGDVRDEHDRAEQPTVRPLGRDSWVVSGLLRADEVADATGFQMPEGDYETLAGLVLLRLGRIPDVGDDLTVDDWRLTVMRRDRHRIAELRLARRPTAEGVLDGQ</sequence>
<evidence type="ECO:0000313" key="15">
    <source>
        <dbReference type="Proteomes" id="UP000321685"/>
    </source>
</evidence>
<accession>A0A511D9E5</accession>
<feature type="transmembrane region" description="Helical" evidence="11">
    <location>
        <begin position="62"/>
        <end position="82"/>
    </location>
</feature>
<dbReference type="InterPro" id="IPR000644">
    <property type="entry name" value="CBS_dom"/>
</dbReference>
<dbReference type="Pfam" id="PF01595">
    <property type="entry name" value="CNNM"/>
    <property type="match status" value="1"/>
</dbReference>
<feature type="transmembrane region" description="Helical" evidence="11">
    <location>
        <begin position="143"/>
        <end position="161"/>
    </location>
</feature>
<dbReference type="GO" id="GO:0050660">
    <property type="term" value="F:flavin adenine dinucleotide binding"/>
    <property type="evidence" value="ECO:0007669"/>
    <property type="project" value="InterPro"/>
</dbReference>
<comment type="subcellular location">
    <subcellularLocation>
        <location evidence="1">Cell membrane</location>
        <topology evidence="1">Multi-pass membrane protein</topology>
    </subcellularLocation>
</comment>
<organism evidence="14 15">
    <name type="scientific">Pseudonocardia sulfidoxydans NBRC 16205</name>
    <dbReference type="NCBI Taxonomy" id="1223511"/>
    <lineage>
        <taxon>Bacteria</taxon>
        <taxon>Bacillati</taxon>
        <taxon>Actinomycetota</taxon>
        <taxon>Actinomycetes</taxon>
        <taxon>Pseudonocardiales</taxon>
        <taxon>Pseudonocardiaceae</taxon>
        <taxon>Pseudonocardia</taxon>
    </lineage>
</organism>
<dbReference type="InterPro" id="IPR044751">
    <property type="entry name" value="Ion_transp-like_CBS"/>
</dbReference>